<sequence>EVPLVSANLANLLLESFLYGTFIILWATYLYLFSAREERQQGGGPGGGRRRWYMHPIVISSALLMITLSVHWCLTFKRAFQAFVTYKGGEAPLEFYADLTQRTEVVKTGFLIASLCLGDMMIIYRLWIVWGFNNYIIIFPICTLCSLAVSGAGITYQLTRYTPGESVFASAAGRWIISDSAFTLWWVIYFDCPVLLAYRVWSINRSTVKFGGSSLNVSLL</sequence>
<evidence type="ECO:0000313" key="2">
    <source>
        <dbReference type="EMBL" id="KIJ23882.1"/>
    </source>
</evidence>
<protein>
    <submittedName>
        <fullName evidence="2">Uncharacterized protein</fullName>
    </submittedName>
</protein>
<dbReference type="EMBL" id="KN837571">
    <property type="protein sequence ID" value="KIJ23882.1"/>
    <property type="molecule type" value="Genomic_DNA"/>
</dbReference>
<feature type="transmembrane region" description="Helical" evidence="1">
    <location>
        <begin position="135"/>
        <end position="156"/>
    </location>
</feature>
<dbReference type="Proteomes" id="UP000054279">
    <property type="component" value="Unassembled WGS sequence"/>
</dbReference>
<evidence type="ECO:0000313" key="3">
    <source>
        <dbReference type="Proteomes" id="UP000054279"/>
    </source>
</evidence>
<accession>A0A0C9U445</accession>
<dbReference type="OrthoDB" id="3250682at2759"/>
<name>A0A0C9U445_SPHS4</name>
<feature type="transmembrane region" description="Helical" evidence="1">
    <location>
        <begin position="52"/>
        <end position="72"/>
    </location>
</feature>
<keyword evidence="1" id="KW-0812">Transmembrane</keyword>
<feature type="transmembrane region" description="Helical" evidence="1">
    <location>
        <begin position="109"/>
        <end position="128"/>
    </location>
</feature>
<dbReference type="AlphaFoldDB" id="A0A0C9U445"/>
<dbReference type="HOGENOM" id="CLU_044614_3_1_1"/>
<keyword evidence="3" id="KW-1185">Reference proteome</keyword>
<evidence type="ECO:0000256" key="1">
    <source>
        <dbReference type="SAM" id="Phobius"/>
    </source>
</evidence>
<feature type="non-terminal residue" evidence="2">
    <location>
        <position position="1"/>
    </location>
</feature>
<keyword evidence="1" id="KW-0472">Membrane</keyword>
<reference evidence="2 3" key="1">
    <citation type="submission" date="2014-06" db="EMBL/GenBank/DDBJ databases">
        <title>Evolutionary Origins and Diversification of the Mycorrhizal Mutualists.</title>
        <authorList>
            <consortium name="DOE Joint Genome Institute"/>
            <consortium name="Mycorrhizal Genomics Consortium"/>
            <person name="Kohler A."/>
            <person name="Kuo A."/>
            <person name="Nagy L.G."/>
            <person name="Floudas D."/>
            <person name="Copeland A."/>
            <person name="Barry K.W."/>
            <person name="Cichocki N."/>
            <person name="Veneault-Fourrey C."/>
            <person name="LaButti K."/>
            <person name="Lindquist E.A."/>
            <person name="Lipzen A."/>
            <person name="Lundell T."/>
            <person name="Morin E."/>
            <person name="Murat C."/>
            <person name="Riley R."/>
            <person name="Ohm R."/>
            <person name="Sun H."/>
            <person name="Tunlid A."/>
            <person name="Henrissat B."/>
            <person name="Grigoriev I.V."/>
            <person name="Hibbett D.S."/>
            <person name="Martin F."/>
        </authorList>
    </citation>
    <scope>NUCLEOTIDE SEQUENCE [LARGE SCALE GENOMIC DNA]</scope>
    <source>
        <strain evidence="2 3">SS14</strain>
    </source>
</reference>
<keyword evidence="1" id="KW-1133">Transmembrane helix</keyword>
<proteinExistence type="predicted"/>
<feature type="transmembrane region" description="Helical" evidence="1">
    <location>
        <begin position="12"/>
        <end position="32"/>
    </location>
</feature>
<organism evidence="2 3">
    <name type="scientific">Sphaerobolus stellatus (strain SS14)</name>
    <dbReference type="NCBI Taxonomy" id="990650"/>
    <lineage>
        <taxon>Eukaryota</taxon>
        <taxon>Fungi</taxon>
        <taxon>Dikarya</taxon>
        <taxon>Basidiomycota</taxon>
        <taxon>Agaricomycotina</taxon>
        <taxon>Agaricomycetes</taxon>
        <taxon>Phallomycetidae</taxon>
        <taxon>Geastrales</taxon>
        <taxon>Sphaerobolaceae</taxon>
        <taxon>Sphaerobolus</taxon>
    </lineage>
</organism>
<feature type="transmembrane region" description="Helical" evidence="1">
    <location>
        <begin position="183"/>
        <end position="201"/>
    </location>
</feature>
<gene>
    <name evidence="2" type="ORF">M422DRAFT_195396</name>
</gene>